<evidence type="ECO:0000256" key="4">
    <source>
        <dbReference type="PROSITE-ProRule" id="PRU01161"/>
    </source>
</evidence>
<evidence type="ECO:0000259" key="5">
    <source>
        <dbReference type="PROSITE" id="PS51635"/>
    </source>
</evidence>
<feature type="domain" description="PNPLA" evidence="5">
    <location>
        <begin position="19"/>
        <end position="215"/>
    </location>
</feature>
<dbReference type="PROSITE" id="PS51635">
    <property type="entry name" value="PNPLA"/>
    <property type="match status" value="1"/>
</dbReference>
<keyword evidence="1" id="KW-0378">Hydrolase</keyword>
<dbReference type="AlphaFoldDB" id="A0A0C2X4M8"/>
<evidence type="ECO:0000256" key="2">
    <source>
        <dbReference type="ARBA" id="ARBA00022963"/>
    </source>
</evidence>
<dbReference type="SUPFAM" id="SSF52540">
    <property type="entry name" value="P-loop containing nucleoside triphosphate hydrolases"/>
    <property type="match status" value="1"/>
</dbReference>
<dbReference type="InterPro" id="IPR002182">
    <property type="entry name" value="NB-ARC"/>
</dbReference>
<dbReference type="Proteomes" id="UP000054097">
    <property type="component" value="Unassembled WGS sequence"/>
</dbReference>
<dbReference type="InterPro" id="IPR016035">
    <property type="entry name" value="Acyl_Trfase/lysoPLipase"/>
</dbReference>
<comment type="caution">
    <text evidence="4">Lacks conserved residue(s) required for the propagation of feature annotation.</text>
</comment>
<dbReference type="GO" id="GO:0019369">
    <property type="term" value="P:arachidonate metabolic process"/>
    <property type="evidence" value="ECO:0007669"/>
    <property type="project" value="TreeGrafter"/>
</dbReference>
<gene>
    <name evidence="6" type="ORF">M408DRAFT_27138</name>
</gene>
<dbReference type="InterPro" id="IPR003593">
    <property type="entry name" value="AAA+_ATPase"/>
</dbReference>
<accession>A0A0C2X4M8</accession>
<dbReference type="GO" id="GO:0016020">
    <property type="term" value="C:membrane"/>
    <property type="evidence" value="ECO:0007669"/>
    <property type="project" value="TreeGrafter"/>
</dbReference>
<protein>
    <recommendedName>
        <fullName evidence="5">PNPLA domain-containing protein</fullName>
    </recommendedName>
</protein>
<reference evidence="7" key="2">
    <citation type="submission" date="2015-01" db="EMBL/GenBank/DDBJ databases">
        <title>Evolutionary Origins and Diversification of the Mycorrhizal Mutualists.</title>
        <authorList>
            <consortium name="DOE Joint Genome Institute"/>
            <consortium name="Mycorrhizal Genomics Consortium"/>
            <person name="Kohler A."/>
            <person name="Kuo A."/>
            <person name="Nagy L.G."/>
            <person name="Floudas D."/>
            <person name="Copeland A."/>
            <person name="Barry K.W."/>
            <person name="Cichocki N."/>
            <person name="Veneault-Fourrey C."/>
            <person name="LaButti K."/>
            <person name="Lindquist E.A."/>
            <person name="Lipzen A."/>
            <person name="Lundell T."/>
            <person name="Morin E."/>
            <person name="Murat C."/>
            <person name="Riley R."/>
            <person name="Ohm R."/>
            <person name="Sun H."/>
            <person name="Tunlid A."/>
            <person name="Henrissat B."/>
            <person name="Grigoriev I.V."/>
            <person name="Hibbett D.S."/>
            <person name="Martin F."/>
        </authorList>
    </citation>
    <scope>NUCLEOTIDE SEQUENCE [LARGE SCALE GENOMIC DNA]</scope>
    <source>
        <strain evidence="7">MAFF 305830</strain>
    </source>
</reference>
<dbReference type="SMART" id="SM00382">
    <property type="entry name" value="AAA"/>
    <property type="match status" value="1"/>
</dbReference>
<dbReference type="EMBL" id="KN824325">
    <property type="protein sequence ID" value="KIM24302.1"/>
    <property type="molecule type" value="Genomic_DNA"/>
</dbReference>
<dbReference type="Gene3D" id="3.40.1090.10">
    <property type="entry name" value="Cytosolic phospholipase A2 catalytic domain"/>
    <property type="match status" value="1"/>
</dbReference>
<reference evidence="6 7" key="1">
    <citation type="submission" date="2014-04" db="EMBL/GenBank/DDBJ databases">
        <authorList>
            <consortium name="DOE Joint Genome Institute"/>
            <person name="Kuo A."/>
            <person name="Zuccaro A."/>
            <person name="Kohler A."/>
            <person name="Nagy L.G."/>
            <person name="Floudas D."/>
            <person name="Copeland A."/>
            <person name="Barry K.W."/>
            <person name="Cichocki N."/>
            <person name="Veneault-Fourrey C."/>
            <person name="LaButti K."/>
            <person name="Lindquist E.A."/>
            <person name="Lipzen A."/>
            <person name="Lundell T."/>
            <person name="Morin E."/>
            <person name="Murat C."/>
            <person name="Sun H."/>
            <person name="Tunlid A."/>
            <person name="Henrissat B."/>
            <person name="Grigoriev I.V."/>
            <person name="Hibbett D.S."/>
            <person name="Martin F."/>
            <person name="Nordberg H.P."/>
            <person name="Cantor M.N."/>
            <person name="Hua S.X."/>
        </authorList>
    </citation>
    <scope>NUCLEOTIDE SEQUENCE [LARGE SCALE GENOMIC DNA]</scope>
    <source>
        <strain evidence="6 7">MAFF 305830</strain>
    </source>
</reference>
<name>A0A0C2X4M8_SERVB</name>
<keyword evidence="7" id="KW-1185">Reference proteome</keyword>
<dbReference type="InterPro" id="IPR002641">
    <property type="entry name" value="PNPLA_dom"/>
</dbReference>
<evidence type="ECO:0000313" key="6">
    <source>
        <dbReference type="EMBL" id="KIM24302.1"/>
    </source>
</evidence>
<dbReference type="OrthoDB" id="630895at2759"/>
<dbReference type="GO" id="GO:0047499">
    <property type="term" value="F:calcium-independent phospholipase A2 activity"/>
    <property type="evidence" value="ECO:0007669"/>
    <property type="project" value="TreeGrafter"/>
</dbReference>
<dbReference type="GO" id="GO:0016042">
    <property type="term" value="P:lipid catabolic process"/>
    <property type="evidence" value="ECO:0007669"/>
    <property type="project" value="UniProtKB-KW"/>
</dbReference>
<dbReference type="HOGENOM" id="CLU_000288_144_5_1"/>
<dbReference type="Pfam" id="PF01734">
    <property type="entry name" value="Patatin"/>
    <property type="match status" value="1"/>
</dbReference>
<dbReference type="Pfam" id="PF00931">
    <property type="entry name" value="NB-ARC"/>
    <property type="match status" value="1"/>
</dbReference>
<dbReference type="PANTHER" id="PTHR24185">
    <property type="entry name" value="CALCIUM-INDEPENDENT PHOSPHOLIPASE A2-GAMMA"/>
    <property type="match status" value="1"/>
</dbReference>
<evidence type="ECO:0000256" key="1">
    <source>
        <dbReference type="ARBA" id="ARBA00022801"/>
    </source>
</evidence>
<dbReference type="Gene3D" id="3.40.50.300">
    <property type="entry name" value="P-loop containing nucleotide triphosphate hydrolases"/>
    <property type="match status" value="1"/>
</dbReference>
<sequence>MPTESGLAGPERERGLCLLSLDAGGARAMSQLKILSHIMYILNSESNFESNLRPCDVFDMVAGSGSGGFIAILLTRLEFTAERALDVLGELNKDIFMGYGKDAQTRTNSLKNWVDTFLEKHDINKKTCLMTRDGMTSDSKLVVPLSYKGHVESTCTLRNFRVRQEQALDLTIAEALLATLPTPPVFEPLCIFKDAVTFDYIGGDLVLSNPIRLVIMEAYGAFGPDRHVACLLSVGCGHPGLSSTPSGSSLDEWNEFLRKITTSCLKDAQTADIQMGHLGLYHRFSVTRGLETAAMDTKISSEEMITQTMAYMDDFDLSDKMERCVELLKLKDGTASLEQLKRSGGEKVSAPPLPSLTDAFVMRHGPWEFVKNAICDPENEQDSVQQRFLLITGMGGCGKTQLVRKFIEEYRHRFSSVFFIDGSSEDRIRADLVRNVRPLSTECSQYSFKECLRFLSQPVIGSTRLIVYDNVDNPELELPPLLPAGGNCAIIITSRNRSIGGISRRAHLELDVMSKDEAVELLLRDSTNLTAEEAGTIAHELGRLPIALVQARSYMFQTRCSGDTYLQRLESSRNKLLAQPIKNQPDLRYMSTYAAFSASFDLLSLRNQNLLRLLSYFHWARFPQELITQAVEHDFSNQYHVYIRPTEDEDLNRQLLKDVFLLHGIWDFIE</sequence>
<evidence type="ECO:0000313" key="7">
    <source>
        <dbReference type="Proteomes" id="UP000054097"/>
    </source>
</evidence>
<dbReference type="GO" id="GO:0046486">
    <property type="term" value="P:glycerolipid metabolic process"/>
    <property type="evidence" value="ECO:0007669"/>
    <property type="project" value="UniProtKB-ARBA"/>
</dbReference>
<dbReference type="SUPFAM" id="SSF52151">
    <property type="entry name" value="FabD/lysophospholipase-like"/>
    <property type="match status" value="1"/>
</dbReference>
<keyword evidence="3" id="KW-0443">Lipid metabolism</keyword>
<keyword evidence="2" id="KW-0442">Lipid degradation</keyword>
<dbReference type="GO" id="GO:0043531">
    <property type="term" value="F:ADP binding"/>
    <property type="evidence" value="ECO:0007669"/>
    <property type="project" value="InterPro"/>
</dbReference>
<dbReference type="PANTHER" id="PTHR24185:SF1">
    <property type="entry name" value="CALCIUM-INDEPENDENT PHOSPHOLIPASE A2-GAMMA"/>
    <property type="match status" value="1"/>
</dbReference>
<evidence type="ECO:0000256" key="3">
    <source>
        <dbReference type="ARBA" id="ARBA00023098"/>
    </source>
</evidence>
<dbReference type="InterPro" id="IPR027417">
    <property type="entry name" value="P-loop_NTPase"/>
</dbReference>
<proteinExistence type="predicted"/>
<organism evidence="6 7">
    <name type="scientific">Serendipita vermifera MAFF 305830</name>
    <dbReference type="NCBI Taxonomy" id="933852"/>
    <lineage>
        <taxon>Eukaryota</taxon>
        <taxon>Fungi</taxon>
        <taxon>Dikarya</taxon>
        <taxon>Basidiomycota</taxon>
        <taxon>Agaricomycotina</taxon>
        <taxon>Agaricomycetes</taxon>
        <taxon>Sebacinales</taxon>
        <taxon>Serendipitaceae</taxon>
        <taxon>Serendipita</taxon>
    </lineage>
</organism>